<evidence type="ECO:0000256" key="6">
    <source>
        <dbReference type="ARBA" id="ARBA00023125"/>
    </source>
</evidence>
<dbReference type="AlphaFoldDB" id="A0A254QAG2"/>
<comment type="caution">
    <text evidence="11">The sequence shown here is derived from an EMBL/GenBank/DDBJ whole genome shotgun (WGS) entry which is preliminary data.</text>
</comment>
<sequence length="202" mass="22964">MKVKSVVNEAEQLQLAIQLIKLGARLQLLESHTSLSREKLTKLYKELRGISPPKGMLPFSTDWFLTWQPNIHSSIFMNIYFFLKENAGAKGIDALTKSYQLYLEQSHSLDLTDEQPAGDEPVLSLIRAWTLVRFVEQKLLKMESCTTCSGSFVVDTYDLHQNYRCNLCHIPSRAGKYQKYKKIPAKVNLAIQNAEQGRGVGI</sequence>
<keyword evidence="3 9" id="KW-1005">Bacterial flagellum biogenesis</keyword>
<dbReference type="GO" id="GO:0003677">
    <property type="term" value="F:DNA binding"/>
    <property type="evidence" value="ECO:0007669"/>
    <property type="project" value="UniProtKB-UniRule"/>
</dbReference>
<evidence type="ECO:0000256" key="10">
    <source>
        <dbReference type="PIRNR" id="PIRNR003159"/>
    </source>
</evidence>
<evidence type="ECO:0000256" key="9">
    <source>
        <dbReference type="HAMAP-Rule" id="MF_01891"/>
    </source>
</evidence>
<feature type="binding site" evidence="9">
    <location>
        <position position="168"/>
    </location>
    <ligand>
        <name>Zn(2+)</name>
        <dbReference type="ChEBI" id="CHEBI:29105"/>
    </ligand>
</feature>
<dbReference type="OrthoDB" id="5570801at2"/>
<comment type="subcellular location">
    <subcellularLocation>
        <location evidence="9 10">Cytoplasm</location>
    </subcellularLocation>
</comment>
<proteinExistence type="inferred from homology"/>
<keyword evidence="4 9" id="KW-0862">Zinc</keyword>
<dbReference type="PIRSF" id="PIRSF003159">
    <property type="entry name" value="FlhC"/>
    <property type="match status" value="1"/>
</dbReference>
<name>A0A254QAG2_9BURK</name>
<dbReference type="Proteomes" id="UP000198104">
    <property type="component" value="Unassembled WGS sequence"/>
</dbReference>
<keyword evidence="2 9" id="KW-0479">Metal-binding</keyword>
<keyword evidence="6 9" id="KW-0238">DNA-binding</keyword>
<evidence type="ECO:0000313" key="12">
    <source>
        <dbReference type="Proteomes" id="UP000198104"/>
    </source>
</evidence>
<keyword evidence="1 9" id="KW-0963">Cytoplasm</keyword>
<evidence type="ECO:0000256" key="2">
    <source>
        <dbReference type="ARBA" id="ARBA00022723"/>
    </source>
</evidence>
<dbReference type="GO" id="GO:0044781">
    <property type="term" value="P:bacterial-type flagellum organization"/>
    <property type="evidence" value="ECO:0007669"/>
    <property type="project" value="UniProtKB-KW"/>
</dbReference>
<dbReference type="EMBL" id="NGUO01000008">
    <property type="protein sequence ID" value="OWS71897.1"/>
    <property type="molecule type" value="Genomic_DNA"/>
</dbReference>
<accession>A0A254QAG2</accession>
<evidence type="ECO:0000256" key="4">
    <source>
        <dbReference type="ARBA" id="ARBA00022833"/>
    </source>
</evidence>
<dbReference type="Pfam" id="PF05280">
    <property type="entry name" value="FlhC"/>
    <property type="match status" value="1"/>
</dbReference>
<comment type="subunit">
    <text evidence="9">Heterohexamer composed of two FlhC and four FlhD subunits. Each FlhC binds a FlhD dimer, forming a heterotrimer, and a hexamer assembles by dimerization of two heterotrimers.</text>
</comment>
<comment type="similarity">
    <text evidence="9 10">Belongs to the FlhC family.</text>
</comment>
<keyword evidence="7 9" id="KW-0010">Activator</keyword>
<keyword evidence="12" id="KW-1185">Reference proteome</keyword>
<comment type="function">
    <text evidence="9">Functions in complex with FlhD as a master transcriptional regulator that regulates transcription of several flagellar and non-flagellar operons by binding to their promoter region. Activates expression of class 2 flagellar genes, including fliA, which is a flagellum-specific sigma factor that turns on the class 3 genes. Also regulates genes whose products function in a variety of physiological pathways.</text>
</comment>
<comment type="cofactor">
    <cofactor evidence="9">
        <name>Zn(2+)</name>
        <dbReference type="ChEBI" id="CHEBI:29105"/>
    </cofactor>
    <text evidence="9">Binds 1 zinc ion per subunit.</text>
</comment>
<evidence type="ECO:0000256" key="5">
    <source>
        <dbReference type="ARBA" id="ARBA00023015"/>
    </source>
</evidence>
<evidence type="ECO:0000256" key="1">
    <source>
        <dbReference type="ARBA" id="ARBA00022490"/>
    </source>
</evidence>
<evidence type="ECO:0000313" key="11">
    <source>
        <dbReference type="EMBL" id="OWS71897.1"/>
    </source>
</evidence>
<dbReference type="HAMAP" id="MF_01891">
    <property type="entry name" value="FhlC"/>
    <property type="match status" value="1"/>
</dbReference>
<dbReference type="GO" id="GO:0005737">
    <property type="term" value="C:cytoplasm"/>
    <property type="evidence" value="ECO:0007669"/>
    <property type="project" value="UniProtKB-SubCell"/>
</dbReference>
<dbReference type="GO" id="GO:0008270">
    <property type="term" value="F:zinc ion binding"/>
    <property type="evidence" value="ECO:0007669"/>
    <property type="project" value="UniProtKB-UniRule"/>
</dbReference>
<dbReference type="RefSeq" id="WP_088527300.1">
    <property type="nucleotide sequence ID" value="NZ_NGUO01000008.1"/>
</dbReference>
<dbReference type="NCBIfam" id="NF009365">
    <property type="entry name" value="PRK12722.1"/>
    <property type="match status" value="1"/>
</dbReference>
<keyword evidence="5 9" id="KW-0805">Transcription regulation</keyword>
<feature type="binding site" evidence="9">
    <location>
        <position position="145"/>
    </location>
    <ligand>
        <name>Zn(2+)</name>
        <dbReference type="ChEBI" id="CHEBI:29105"/>
    </ligand>
</feature>
<dbReference type="SUPFAM" id="SSF160930">
    <property type="entry name" value="FlhC-like"/>
    <property type="match status" value="1"/>
</dbReference>
<reference evidence="11 12" key="1">
    <citation type="submission" date="2017-05" db="EMBL/GenBank/DDBJ databases">
        <title>Polynucleobacter sp. MWH-K35W1 isolated from the permanently anoxic monimolimnion of a meromictic lake.</title>
        <authorList>
            <person name="Hahn M.W."/>
        </authorList>
    </citation>
    <scope>NUCLEOTIDE SEQUENCE [LARGE SCALE GENOMIC DNA]</scope>
    <source>
        <strain evidence="11 12">MWH-K35W1</strain>
    </source>
</reference>
<keyword evidence="8 9" id="KW-0804">Transcription</keyword>
<evidence type="ECO:0000256" key="8">
    <source>
        <dbReference type="ARBA" id="ARBA00023163"/>
    </source>
</evidence>
<evidence type="ECO:0000256" key="7">
    <source>
        <dbReference type="ARBA" id="ARBA00023159"/>
    </source>
</evidence>
<feature type="binding site" evidence="9">
    <location>
        <position position="148"/>
    </location>
    <ligand>
        <name>Zn(2+)</name>
        <dbReference type="ChEBI" id="CHEBI:29105"/>
    </ligand>
</feature>
<dbReference type="GO" id="GO:1902208">
    <property type="term" value="P:regulation of bacterial-type flagellum assembly"/>
    <property type="evidence" value="ECO:0007669"/>
    <property type="project" value="UniProtKB-UniRule"/>
</dbReference>
<evidence type="ECO:0000256" key="3">
    <source>
        <dbReference type="ARBA" id="ARBA00022795"/>
    </source>
</evidence>
<feature type="binding site" evidence="9">
    <location>
        <position position="165"/>
    </location>
    <ligand>
        <name>Zn(2+)</name>
        <dbReference type="ChEBI" id="CHEBI:29105"/>
    </ligand>
</feature>
<organism evidence="11 12">
    <name type="scientific">Polynucleobacter aenigmaticus</name>
    <dbReference type="NCBI Taxonomy" id="1743164"/>
    <lineage>
        <taxon>Bacteria</taxon>
        <taxon>Pseudomonadati</taxon>
        <taxon>Pseudomonadota</taxon>
        <taxon>Betaproteobacteria</taxon>
        <taxon>Burkholderiales</taxon>
        <taxon>Burkholderiaceae</taxon>
        <taxon>Polynucleobacter</taxon>
    </lineage>
</organism>
<dbReference type="GO" id="GO:0045893">
    <property type="term" value="P:positive regulation of DNA-templated transcription"/>
    <property type="evidence" value="ECO:0007669"/>
    <property type="project" value="InterPro"/>
</dbReference>
<dbReference type="InterPro" id="IPR007944">
    <property type="entry name" value="FlhC"/>
</dbReference>
<gene>
    <name evidence="9" type="primary">flhC</name>
    <name evidence="11" type="ORF">CBI30_05450</name>
</gene>
<protein>
    <recommendedName>
        <fullName evidence="9 10">Flagellar transcriptional regulator FlhC</fullName>
    </recommendedName>
</protein>